<evidence type="ECO:0000259" key="9">
    <source>
        <dbReference type="PROSITE" id="PS50928"/>
    </source>
</evidence>
<evidence type="ECO:0000256" key="5">
    <source>
        <dbReference type="ARBA" id="ARBA00022989"/>
    </source>
</evidence>
<evidence type="ECO:0000256" key="4">
    <source>
        <dbReference type="ARBA" id="ARBA00022692"/>
    </source>
</evidence>
<keyword evidence="5 8" id="KW-1133">Transmembrane helix</keyword>
<evidence type="ECO:0000256" key="3">
    <source>
        <dbReference type="ARBA" id="ARBA00022475"/>
    </source>
</evidence>
<dbReference type="CDD" id="cd06261">
    <property type="entry name" value="TM_PBP2"/>
    <property type="match status" value="1"/>
</dbReference>
<dbReference type="Pfam" id="PF00528">
    <property type="entry name" value="BPD_transp_1"/>
    <property type="match status" value="1"/>
</dbReference>
<comment type="subcellular location">
    <subcellularLocation>
        <location evidence="1 8">Cell membrane</location>
        <topology evidence="1 8">Multi-pass membrane protein</topology>
    </subcellularLocation>
</comment>
<dbReference type="RefSeq" id="WP_217174782.1">
    <property type="nucleotide sequence ID" value="NZ_CP126169.1"/>
</dbReference>
<organism evidence="10 11">
    <name type="scientific">Rahnella bonaserana</name>
    <dbReference type="NCBI Taxonomy" id="2816248"/>
    <lineage>
        <taxon>Bacteria</taxon>
        <taxon>Pseudomonadati</taxon>
        <taxon>Pseudomonadota</taxon>
        <taxon>Gammaproteobacteria</taxon>
        <taxon>Enterobacterales</taxon>
        <taxon>Yersiniaceae</taxon>
        <taxon>Rahnella</taxon>
    </lineage>
</organism>
<keyword evidence="6 8" id="KW-0472">Membrane</keyword>
<accession>A0ABS6M0E5</accession>
<evidence type="ECO:0000256" key="6">
    <source>
        <dbReference type="ARBA" id="ARBA00023136"/>
    </source>
</evidence>
<reference evidence="10 11" key="1">
    <citation type="submission" date="2021-03" db="EMBL/GenBank/DDBJ databases">
        <title>Five novel Rahnella species.</title>
        <authorList>
            <person name="Brady C."/>
            <person name="Asselin J."/>
            <person name="Beer S."/>
            <person name="Bruberg M.B."/>
            <person name="Crampton B."/>
            <person name="Venter S."/>
            <person name="Arnold D."/>
            <person name="Denman S."/>
        </authorList>
    </citation>
    <scope>NUCLEOTIDE SEQUENCE [LARGE SCALE GENOMIC DNA]</scope>
    <source>
        <strain evidence="10 11">H11b</strain>
    </source>
</reference>
<evidence type="ECO:0000256" key="1">
    <source>
        <dbReference type="ARBA" id="ARBA00004651"/>
    </source>
</evidence>
<evidence type="ECO:0000256" key="2">
    <source>
        <dbReference type="ARBA" id="ARBA00022448"/>
    </source>
</evidence>
<gene>
    <name evidence="10" type="ORF">J1778_20835</name>
</gene>
<evidence type="ECO:0000256" key="7">
    <source>
        <dbReference type="ARBA" id="ARBA00037054"/>
    </source>
</evidence>
<dbReference type="PANTHER" id="PTHR43227">
    <property type="entry name" value="BLL4140 PROTEIN"/>
    <property type="match status" value="1"/>
</dbReference>
<dbReference type="PANTHER" id="PTHR43227:SF7">
    <property type="entry name" value="ARABINOOLIGOSACCHARIDES TRANSPORT SYSTEM PERMEASE PROTEIN ARAP"/>
    <property type="match status" value="1"/>
</dbReference>
<proteinExistence type="inferred from homology"/>
<comment type="function">
    <text evidence="7">Part of the ABC transporter complex UgpBAEC involved in sn-glycerol-3-phosphate (G3P) import. Probably responsible for the translocation of the substrate across the membrane.</text>
</comment>
<feature type="transmembrane region" description="Helical" evidence="8">
    <location>
        <begin position="110"/>
        <end position="130"/>
    </location>
</feature>
<feature type="domain" description="ABC transmembrane type-1" evidence="9">
    <location>
        <begin position="73"/>
        <end position="283"/>
    </location>
</feature>
<evidence type="ECO:0000256" key="8">
    <source>
        <dbReference type="RuleBase" id="RU363032"/>
    </source>
</evidence>
<feature type="transmembrane region" description="Helical" evidence="8">
    <location>
        <begin position="163"/>
        <end position="189"/>
    </location>
</feature>
<comment type="similarity">
    <text evidence="8">Belongs to the binding-protein-dependent transport system permease family.</text>
</comment>
<keyword evidence="2 8" id="KW-0813">Transport</keyword>
<dbReference type="InterPro" id="IPR000515">
    <property type="entry name" value="MetI-like"/>
</dbReference>
<keyword evidence="3" id="KW-1003">Cell membrane</keyword>
<feature type="transmembrane region" description="Helical" evidence="8">
    <location>
        <begin position="77"/>
        <end position="98"/>
    </location>
</feature>
<dbReference type="InterPro" id="IPR050809">
    <property type="entry name" value="UgpAE/MalFG_permease"/>
</dbReference>
<dbReference type="EMBL" id="JAFMOW010000067">
    <property type="protein sequence ID" value="MBU9857721.1"/>
    <property type="molecule type" value="Genomic_DNA"/>
</dbReference>
<feature type="transmembrane region" description="Helical" evidence="8">
    <location>
        <begin position="12"/>
        <end position="34"/>
    </location>
</feature>
<dbReference type="PROSITE" id="PS50928">
    <property type="entry name" value="ABC_TM1"/>
    <property type="match status" value="1"/>
</dbReference>
<evidence type="ECO:0000313" key="11">
    <source>
        <dbReference type="Proteomes" id="UP000734343"/>
    </source>
</evidence>
<sequence length="293" mass="33162">MKPRKFNHSDGRFALLLLAPSIFLLGLLVAYPMLSNIQISFLQIPLNPRLDNRFVGLDNYISILTDPGFYQSLWVTFWYTALVVAGSTGLGLGVALFFNREFRFRKTARSLVILSYVTPSISLVFAWKYMFNNGYGIVNVIGADMLHLFDDAPLWFDNPVSSFILVVLFAIWRYFPYAFISFLAILQTVDKSLYEAAGMDGANAWQKFRIVTLPAIMPVLATVVTLRAIWMFYMFADVYLLTNKVNILGVYLYKTAFAFNDLGKAAAISMVLFALIFIVILLARKRVNINGSN</sequence>
<feature type="transmembrane region" description="Helical" evidence="8">
    <location>
        <begin position="210"/>
        <end position="233"/>
    </location>
</feature>
<protein>
    <submittedName>
        <fullName evidence="10">Sugar ABC transporter permease</fullName>
    </submittedName>
</protein>
<name>A0ABS6M0E5_9GAMM</name>
<feature type="transmembrane region" description="Helical" evidence="8">
    <location>
        <begin position="265"/>
        <end position="283"/>
    </location>
</feature>
<evidence type="ECO:0000313" key="10">
    <source>
        <dbReference type="EMBL" id="MBU9857721.1"/>
    </source>
</evidence>
<dbReference type="Proteomes" id="UP000734343">
    <property type="component" value="Unassembled WGS sequence"/>
</dbReference>
<keyword evidence="11" id="KW-1185">Reference proteome</keyword>
<keyword evidence="4 8" id="KW-0812">Transmembrane</keyword>
<comment type="caution">
    <text evidence="10">The sequence shown here is derived from an EMBL/GenBank/DDBJ whole genome shotgun (WGS) entry which is preliminary data.</text>
</comment>